<keyword evidence="1" id="KW-0812">Transmembrane</keyword>
<keyword evidence="1" id="KW-1133">Transmembrane helix</keyword>
<protein>
    <submittedName>
        <fullName evidence="2">Uncharacterized protein</fullName>
    </submittedName>
</protein>
<dbReference type="EMBL" id="KV448454">
    <property type="protein sequence ID" value="OAX35952.1"/>
    <property type="molecule type" value="Genomic_DNA"/>
</dbReference>
<evidence type="ECO:0000256" key="1">
    <source>
        <dbReference type="SAM" id="Phobius"/>
    </source>
</evidence>
<accession>A0A1B7MTL3</accession>
<feature type="transmembrane region" description="Helical" evidence="1">
    <location>
        <begin position="85"/>
        <end position="104"/>
    </location>
</feature>
<dbReference type="InParanoid" id="A0A1B7MTL3"/>
<keyword evidence="3" id="KW-1185">Reference proteome</keyword>
<proteinExistence type="predicted"/>
<organism evidence="2 3">
    <name type="scientific">Rhizopogon vinicolor AM-OR11-026</name>
    <dbReference type="NCBI Taxonomy" id="1314800"/>
    <lineage>
        <taxon>Eukaryota</taxon>
        <taxon>Fungi</taxon>
        <taxon>Dikarya</taxon>
        <taxon>Basidiomycota</taxon>
        <taxon>Agaricomycotina</taxon>
        <taxon>Agaricomycetes</taxon>
        <taxon>Agaricomycetidae</taxon>
        <taxon>Boletales</taxon>
        <taxon>Suillineae</taxon>
        <taxon>Rhizopogonaceae</taxon>
        <taxon>Rhizopogon</taxon>
    </lineage>
</organism>
<dbReference type="AlphaFoldDB" id="A0A1B7MTL3"/>
<sequence>MKLLEVGHSPADTRYVFLGDYGISIEVCLASILLTFYSSSCRGYHIFRNIQSVCSPLLVHHTRTFKTPSTNSSERVLTSPNLRDFMLVAILSGTAVLFILRNLVSRNYTIKTP</sequence>
<gene>
    <name evidence="2" type="ORF">K503DRAFT_337686</name>
</gene>
<evidence type="ECO:0000313" key="2">
    <source>
        <dbReference type="EMBL" id="OAX35952.1"/>
    </source>
</evidence>
<name>A0A1B7MTL3_9AGAM</name>
<evidence type="ECO:0000313" key="3">
    <source>
        <dbReference type="Proteomes" id="UP000092154"/>
    </source>
</evidence>
<reference evidence="2 3" key="1">
    <citation type="submission" date="2016-06" db="EMBL/GenBank/DDBJ databases">
        <title>Comparative genomics of the ectomycorrhizal sister species Rhizopogon vinicolor and Rhizopogon vesiculosus (Basidiomycota: Boletales) reveals a divergence of the mating type B locus.</title>
        <authorList>
            <consortium name="DOE Joint Genome Institute"/>
            <person name="Mujic A.B."/>
            <person name="Kuo A."/>
            <person name="Tritt A."/>
            <person name="Lipzen A."/>
            <person name="Chen C."/>
            <person name="Johnson J."/>
            <person name="Sharma A."/>
            <person name="Barry K."/>
            <person name="Grigoriev I.V."/>
            <person name="Spatafora J.W."/>
        </authorList>
    </citation>
    <scope>NUCLEOTIDE SEQUENCE [LARGE SCALE GENOMIC DNA]</scope>
    <source>
        <strain evidence="2 3">AM-OR11-026</strain>
    </source>
</reference>
<keyword evidence="1" id="KW-0472">Membrane</keyword>
<dbReference type="Proteomes" id="UP000092154">
    <property type="component" value="Unassembled WGS sequence"/>
</dbReference>